<dbReference type="Gene3D" id="3.40.50.150">
    <property type="entry name" value="Vaccinia Virus protein VP39"/>
    <property type="match status" value="1"/>
</dbReference>
<dbReference type="EMBL" id="HBFC01004505">
    <property type="protein sequence ID" value="CAD8699750.1"/>
    <property type="molecule type" value="Transcribed_RNA"/>
</dbReference>
<protein>
    <recommendedName>
        <fullName evidence="2">Calmodulin-lysine N-methyltransferase</fullName>
    </recommendedName>
</protein>
<evidence type="ECO:0008006" key="2">
    <source>
        <dbReference type="Google" id="ProtNLM"/>
    </source>
</evidence>
<organism evidence="1">
    <name type="scientific">Mantoniella antarctica</name>
    <dbReference type="NCBI Taxonomy" id="81844"/>
    <lineage>
        <taxon>Eukaryota</taxon>
        <taxon>Viridiplantae</taxon>
        <taxon>Chlorophyta</taxon>
        <taxon>Mamiellophyceae</taxon>
        <taxon>Mamiellales</taxon>
        <taxon>Mamiellaceae</taxon>
        <taxon>Mantoniella</taxon>
    </lineage>
</organism>
<dbReference type="AlphaFoldDB" id="A0A7S0SAZ1"/>
<name>A0A7S0SAZ1_9CHLO</name>
<proteinExistence type="predicted"/>
<sequence>MYGPFLAPYLDRPVNLLEIGVFDGASLSLWQRLFPNHEKIVGLGYGIGGAVATGFKTVVSETQVLYTGDQSDAEVLRKMREDLGEEERFDVIIDDGSQVPWHQIFTLETIFDTWLKPGGYTSSRTSRRRIGLLPRRTYTGMISSTLESARRAVPWRS</sequence>
<gene>
    <name evidence="1" type="ORF">MANT1106_LOCUS2432</name>
</gene>
<dbReference type="InterPro" id="IPR029063">
    <property type="entry name" value="SAM-dependent_MTases_sf"/>
</dbReference>
<dbReference type="SUPFAM" id="SSF53335">
    <property type="entry name" value="S-adenosyl-L-methionine-dependent methyltransferases"/>
    <property type="match status" value="1"/>
</dbReference>
<reference evidence="1" key="1">
    <citation type="submission" date="2021-01" db="EMBL/GenBank/DDBJ databases">
        <authorList>
            <person name="Corre E."/>
            <person name="Pelletier E."/>
            <person name="Niang G."/>
            <person name="Scheremetjew M."/>
            <person name="Finn R."/>
            <person name="Kale V."/>
            <person name="Holt S."/>
            <person name="Cochrane G."/>
            <person name="Meng A."/>
            <person name="Brown T."/>
            <person name="Cohen L."/>
        </authorList>
    </citation>
    <scope>NUCLEOTIDE SEQUENCE</scope>
    <source>
        <strain evidence="1">SL-175</strain>
    </source>
</reference>
<accession>A0A7S0SAZ1</accession>
<evidence type="ECO:0000313" key="1">
    <source>
        <dbReference type="EMBL" id="CAD8699750.1"/>
    </source>
</evidence>